<name>A0ABD2WHY8_9HYME</name>
<protein>
    <recommendedName>
        <fullName evidence="7">Phosphoenolpyruvate synthase</fullName>
    </recommendedName>
</protein>
<keyword evidence="6" id="KW-1185">Reference proteome</keyword>
<dbReference type="SUPFAM" id="SSF52009">
    <property type="entry name" value="Phosphohistidine domain"/>
    <property type="match status" value="1"/>
</dbReference>
<evidence type="ECO:0000256" key="1">
    <source>
        <dbReference type="ARBA" id="ARBA00007837"/>
    </source>
</evidence>
<evidence type="ECO:0000259" key="3">
    <source>
        <dbReference type="Pfam" id="PF00391"/>
    </source>
</evidence>
<feature type="region of interest" description="Disordered" evidence="2">
    <location>
        <begin position="1232"/>
        <end position="1304"/>
    </location>
</feature>
<feature type="domain" description="Pyruvate phosphate dikinase AMP/ATP-binding" evidence="4">
    <location>
        <begin position="358"/>
        <end position="667"/>
    </location>
</feature>
<feature type="compositionally biased region" description="Basic and acidic residues" evidence="2">
    <location>
        <begin position="1292"/>
        <end position="1304"/>
    </location>
</feature>
<feature type="domain" description="PEP-utilising enzyme mobile" evidence="3">
    <location>
        <begin position="1155"/>
        <end position="1224"/>
    </location>
</feature>
<dbReference type="InterPro" id="IPR051549">
    <property type="entry name" value="PEP_Utilizing_Enz"/>
</dbReference>
<dbReference type="InterPro" id="IPR002192">
    <property type="entry name" value="PPDK_AMP/ATP-bd"/>
</dbReference>
<dbReference type="Gene3D" id="3.30.470.20">
    <property type="entry name" value="ATP-grasp fold, B domain"/>
    <property type="match status" value="1"/>
</dbReference>
<evidence type="ECO:0000313" key="6">
    <source>
        <dbReference type="Proteomes" id="UP001627154"/>
    </source>
</evidence>
<dbReference type="InterPro" id="IPR008279">
    <property type="entry name" value="PEP-util_enz_mobile_dom"/>
</dbReference>
<dbReference type="InterPro" id="IPR013815">
    <property type="entry name" value="ATP_grasp_subdomain_1"/>
</dbReference>
<dbReference type="PANTHER" id="PTHR43615:SF1">
    <property type="entry name" value="PPDK_N DOMAIN-CONTAINING PROTEIN"/>
    <property type="match status" value="1"/>
</dbReference>
<dbReference type="InterPro" id="IPR036637">
    <property type="entry name" value="Phosphohistidine_dom_sf"/>
</dbReference>
<dbReference type="Gene3D" id="3.30.1490.20">
    <property type="entry name" value="ATP-grasp fold, A domain"/>
    <property type="match status" value="1"/>
</dbReference>
<comment type="similarity">
    <text evidence="1">Belongs to the PEP-utilizing enzyme family.</text>
</comment>
<evidence type="ECO:0000259" key="4">
    <source>
        <dbReference type="Pfam" id="PF01326"/>
    </source>
</evidence>
<dbReference type="Gene3D" id="3.50.30.10">
    <property type="entry name" value="Phosphohistidine domain"/>
    <property type="match status" value="1"/>
</dbReference>
<gene>
    <name evidence="5" type="ORF">TKK_012883</name>
</gene>
<sequence length="1304" mass="150050">MEPSIDWFENYLDKFQALKIKFSGEPKTLCYHGADQLGNSFYVKFKRTEEKEPELVLILYIDGGSTKYELPQHPNTVIKRDKDSWSADGLTMTVLEEDKRVRITFNGLLRKGTRKSVDEDINTGLEHVRLNFIFVASTQPFPTHGGKRKSLYGFTEIDQYGSMMGLVRLERRSRELFLRGMRQLYVGEIKFAPPRLTLMGADQIGNIFCIHVDSENSESQIKKFGHIKDPLDNYQIIDSSDLTFEDFMYSVKHKHDYSSSFKTDQTYEVKISWRKGMTYGVYGGYPWNHKTRYLHFTMELNGTKGFAIAEYTKPYVGPCPINIPITDLSGRRNRLFPKLENFHAYLLPLSSTECQDERLVGGRGASLAQMKSLKMPQFIVADGFCLTTEAFTYFLNHNKELSAAVQKLKRDYNPGFHPTRPLDYDPEKEIKFKKTEALDKIAELFKKAKMPDQMKQAIDDYFHNNIGSQYHTCLCEVHCSAYHEDADEKMWGGLDEWLCDVSSEEVYQAVIDLWASLYKPYYVDYRASNGLPLDRPIGVVVQKQLGEPDAFGVLFTRHPRTGDPRKIYAGSHSGAHKPDNYHFSIRVAVDRHNEFKLEDNGPIYLDGDSSNIERRNQVRIGNKVALRLAEIGRELDELYGSARFIDWSYYAKADRIYLHYCRPLTHFEAWTDFELTHELGTGVPADKDMLTSVHAAEIFPYCVTPLTRTVVCEALAPASYYREFRSVDVDDDFYIHKNAFVIFNNRVFFNYFNLAFRSRWATTDKSIVARDFARGGQSIVAPEVLEDAKRRIHATDGAIVDNLKHLGGIWLDYRGSKGVEIDFIKLLLIPHRSARDGDEDDEMKRLNGKMCALRDASRTHGHFMRRSERRLVRLLDRLARGKDITDQTLADTSIVLGYPTELPSNYLPTMMNMILNSKYYNRERLLINHKSFIRDYRDAWGFLGFNELEMASEPFGVRPDAIFRMLTKIKRVKKPVVLKPSEAEFMKELRKFPEAHVRAVADLVPGVIKSLRLREESRVCLSKAVQILRMYFCQMADELVKAGKLPDVGLIHYLTREEALSLAKPEAVPMPDLIRKAHRRRELWFELDRMIYYPEYWYGIPRPIDRDGRFFRSWLEREEIYGTPIFPGEVRRGVLIVARTPEEAHCLMTDFTVHPSVILVTPCIDAGWSQFLPFVGGVITEYGGILSEGALIVRESSLPCIMGVPMATKIFRTGDPVYMDGYNGEIKRLKRDVETQRQASVPRSPGDEPQIEASVPRSPDNEPQREASVPRSPDNEPQREASVPISPEDDPDKIVRFNEIVKVK</sequence>
<dbReference type="Pfam" id="PF01326">
    <property type="entry name" value="PPDK_N"/>
    <property type="match status" value="1"/>
</dbReference>
<dbReference type="SUPFAM" id="SSF56059">
    <property type="entry name" value="Glutathione synthetase ATP-binding domain-like"/>
    <property type="match status" value="1"/>
</dbReference>
<dbReference type="PANTHER" id="PTHR43615">
    <property type="entry name" value="PHOSPHOENOLPYRUVATE SYNTHASE-RELATED"/>
    <property type="match status" value="1"/>
</dbReference>
<reference evidence="5 6" key="1">
    <citation type="journal article" date="2024" name="bioRxiv">
        <title>A reference genome for Trichogramma kaykai: A tiny desert-dwelling parasitoid wasp with competing sex-ratio distorters.</title>
        <authorList>
            <person name="Culotta J."/>
            <person name="Lindsey A.R."/>
        </authorList>
    </citation>
    <scope>NUCLEOTIDE SEQUENCE [LARGE SCALE GENOMIC DNA]</scope>
    <source>
        <strain evidence="5 6">KSX58</strain>
    </source>
</reference>
<proteinExistence type="inferred from homology"/>
<dbReference type="Proteomes" id="UP001627154">
    <property type="component" value="Unassembled WGS sequence"/>
</dbReference>
<evidence type="ECO:0000313" key="5">
    <source>
        <dbReference type="EMBL" id="KAL3392568.1"/>
    </source>
</evidence>
<organism evidence="5 6">
    <name type="scientific">Trichogramma kaykai</name>
    <dbReference type="NCBI Taxonomy" id="54128"/>
    <lineage>
        <taxon>Eukaryota</taxon>
        <taxon>Metazoa</taxon>
        <taxon>Ecdysozoa</taxon>
        <taxon>Arthropoda</taxon>
        <taxon>Hexapoda</taxon>
        <taxon>Insecta</taxon>
        <taxon>Pterygota</taxon>
        <taxon>Neoptera</taxon>
        <taxon>Endopterygota</taxon>
        <taxon>Hymenoptera</taxon>
        <taxon>Apocrita</taxon>
        <taxon>Proctotrupomorpha</taxon>
        <taxon>Chalcidoidea</taxon>
        <taxon>Trichogrammatidae</taxon>
        <taxon>Trichogramma</taxon>
    </lineage>
</organism>
<comment type="caution">
    <text evidence="5">The sequence shown here is derived from an EMBL/GenBank/DDBJ whole genome shotgun (WGS) entry which is preliminary data.</text>
</comment>
<dbReference type="Pfam" id="PF00391">
    <property type="entry name" value="PEP-utilizers"/>
    <property type="match status" value="1"/>
</dbReference>
<evidence type="ECO:0008006" key="7">
    <source>
        <dbReference type="Google" id="ProtNLM"/>
    </source>
</evidence>
<accession>A0ABD2WHY8</accession>
<dbReference type="EMBL" id="JBJJXI010000103">
    <property type="protein sequence ID" value="KAL3392568.1"/>
    <property type="molecule type" value="Genomic_DNA"/>
</dbReference>
<evidence type="ECO:0000256" key="2">
    <source>
        <dbReference type="SAM" id="MobiDB-lite"/>
    </source>
</evidence>